<dbReference type="FunFam" id="1.10.420.10:FF:000006">
    <property type="entry name" value="Peroxidase"/>
    <property type="match status" value="1"/>
</dbReference>
<keyword evidence="11 20" id="KW-0106">Calcium</keyword>
<keyword evidence="26" id="KW-1185">Reference proteome</keyword>
<dbReference type="PROSITE" id="PS00436">
    <property type="entry name" value="PEROXIDASE_2"/>
    <property type="match status" value="1"/>
</dbReference>
<comment type="similarity">
    <text evidence="4">Belongs to the peroxidase family. Ascorbate peroxidase subfamily.</text>
</comment>
<evidence type="ECO:0000256" key="8">
    <source>
        <dbReference type="ARBA" id="ARBA00022617"/>
    </source>
</evidence>
<reference evidence="25 26" key="2">
    <citation type="submission" date="2024-10" db="EMBL/GenBank/DDBJ databases">
        <authorList>
            <person name="Ryan C."/>
        </authorList>
    </citation>
    <scope>NUCLEOTIDE SEQUENCE [LARGE SCALE GENOMIC DNA]</scope>
</reference>
<evidence type="ECO:0000256" key="17">
    <source>
        <dbReference type="ARBA" id="ARBA00023324"/>
    </source>
</evidence>
<dbReference type="GO" id="GO:0042744">
    <property type="term" value="P:hydrogen peroxide catabolic process"/>
    <property type="evidence" value="ECO:0007669"/>
    <property type="project" value="UniProtKB-KW"/>
</dbReference>
<keyword evidence="8 23" id="KW-0349">Heme</keyword>
<dbReference type="EC" id="1.11.1.7" evidence="5 23"/>
<evidence type="ECO:0000256" key="23">
    <source>
        <dbReference type="RuleBase" id="RU362060"/>
    </source>
</evidence>
<organism evidence="25 26">
    <name type="scientific">Urochloa decumbens</name>
    <dbReference type="NCBI Taxonomy" id="240449"/>
    <lineage>
        <taxon>Eukaryota</taxon>
        <taxon>Viridiplantae</taxon>
        <taxon>Streptophyta</taxon>
        <taxon>Embryophyta</taxon>
        <taxon>Tracheophyta</taxon>
        <taxon>Spermatophyta</taxon>
        <taxon>Magnoliopsida</taxon>
        <taxon>Liliopsida</taxon>
        <taxon>Poales</taxon>
        <taxon>Poaceae</taxon>
        <taxon>PACMAD clade</taxon>
        <taxon>Panicoideae</taxon>
        <taxon>Panicodae</taxon>
        <taxon>Paniceae</taxon>
        <taxon>Melinidinae</taxon>
        <taxon>Urochloa</taxon>
    </lineage>
</organism>
<feature type="binding site" evidence="19">
    <location>
        <position position="203"/>
    </location>
    <ligand>
        <name>substrate</name>
    </ligand>
</feature>
<keyword evidence="17 23" id="KW-0376">Hydrogen peroxide</keyword>
<dbReference type="Gene3D" id="1.10.420.10">
    <property type="entry name" value="Peroxidase, domain 2"/>
    <property type="match status" value="1"/>
</dbReference>
<dbReference type="InterPro" id="IPR019794">
    <property type="entry name" value="Peroxidases_AS"/>
</dbReference>
<dbReference type="GO" id="GO:0006979">
    <property type="term" value="P:response to oxidative stress"/>
    <property type="evidence" value="ECO:0007669"/>
    <property type="project" value="UniProtKB-UniRule"/>
</dbReference>
<keyword evidence="7 23" id="KW-0575">Peroxidase</keyword>
<proteinExistence type="inferred from homology"/>
<accession>A0ABC9FAG2</accession>
<dbReference type="GO" id="GO:0046872">
    <property type="term" value="F:metal ion binding"/>
    <property type="evidence" value="ECO:0007669"/>
    <property type="project" value="UniProtKB-UniRule"/>
</dbReference>
<feature type="binding site" description="axial binding residue" evidence="20">
    <location>
        <position position="233"/>
    </location>
    <ligand>
        <name>heme b</name>
        <dbReference type="ChEBI" id="CHEBI:60344"/>
    </ligand>
    <ligandPart>
        <name>Fe</name>
        <dbReference type="ChEBI" id="CHEBI:18248"/>
    </ligandPart>
</feature>
<dbReference type="InterPro" id="IPR002016">
    <property type="entry name" value="Haem_peroxidase"/>
</dbReference>
<dbReference type="PRINTS" id="PR00461">
    <property type="entry name" value="PLPEROXIDASE"/>
</dbReference>
<feature type="binding site" evidence="20">
    <location>
        <position position="280"/>
    </location>
    <ligand>
        <name>Ca(2+)</name>
        <dbReference type="ChEBI" id="CHEBI:29108"/>
        <label>2</label>
    </ligand>
</feature>
<feature type="disulfide bond" evidence="22">
    <location>
        <begin position="65"/>
        <end position="113"/>
    </location>
</feature>
<evidence type="ECO:0000256" key="18">
    <source>
        <dbReference type="PIRSR" id="PIRSR600823-1"/>
    </source>
</evidence>
<feature type="binding site" evidence="20">
    <location>
        <position position="234"/>
    </location>
    <ligand>
        <name>Ca(2+)</name>
        <dbReference type="ChEBI" id="CHEBI:29108"/>
        <label>2</label>
    </ligand>
</feature>
<keyword evidence="13 20" id="KW-0408">Iron</keyword>
<dbReference type="SUPFAM" id="SSF48113">
    <property type="entry name" value="Heme-dependent peroxidases"/>
    <property type="match status" value="1"/>
</dbReference>
<feature type="disulfide bond" evidence="22">
    <location>
        <begin position="32"/>
        <end position="155"/>
    </location>
</feature>
<evidence type="ECO:0000256" key="14">
    <source>
        <dbReference type="ARBA" id="ARBA00023157"/>
    </source>
</evidence>
<feature type="binding site" evidence="20">
    <location>
        <position position="112"/>
    </location>
    <ligand>
        <name>Ca(2+)</name>
        <dbReference type="ChEBI" id="CHEBI:29108"/>
        <label>1</label>
    </ligand>
</feature>
<evidence type="ECO:0000256" key="4">
    <source>
        <dbReference type="ARBA" id="ARBA00006873"/>
    </source>
</evidence>
<evidence type="ECO:0000256" key="9">
    <source>
        <dbReference type="ARBA" id="ARBA00022723"/>
    </source>
</evidence>
<comment type="function">
    <text evidence="2">Removal of H(2)O(2), oxidation of toxic reductants, biosynthesis and degradation of lignin, suberization, auxin catabolism, response to environmental stresses such as wounding, pathogen attack and oxidative stress. These functions might be dependent on each isozyme/isoform in each plant tissue.</text>
</comment>
<dbReference type="AlphaFoldDB" id="A0ABC9FAG2"/>
<evidence type="ECO:0000256" key="12">
    <source>
        <dbReference type="ARBA" id="ARBA00023002"/>
    </source>
</evidence>
<dbReference type="InterPro" id="IPR033905">
    <property type="entry name" value="Secretory_peroxidase"/>
</dbReference>
<dbReference type="GO" id="GO:0005576">
    <property type="term" value="C:extracellular region"/>
    <property type="evidence" value="ECO:0007669"/>
    <property type="project" value="UniProtKB-SubCell"/>
</dbReference>
<dbReference type="InterPro" id="IPR010255">
    <property type="entry name" value="Haem_peroxidase_sf"/>
</dbReference>
<evidence type="ECO:0000256" key="7">
    <source>
        <dbReference type="ARBA" id="ARBA00022559"/>
    </source>
</evidence>
<evidence type="ECO:0000256" key="15">
    <source>
        <dbReference type="ARBA" id="ARBA00023180"/>
    </source>
</evidence>
<evidence type="ECO:0000256" key="22">
    <source>
        <dbReference type="PIRSR" id="PIRSR600823-5"/>
    </source>
</evidence>
<evidence type="ECO:0000256" key="3">
    <source>
        <dbReference type="ARBA" id="ARBA00004613"/>
    </source>
</evidence>
<keyword evidence="15" id="KW-0325">Glycoprotein</keyword>
<dbReference type="EMBL" id="OZ075116">
    <property type="protein sequence ID" value="CAL5071179.1"/>
    <property type="molecule type" value="Genomic_DNA"/>
</dbReference>
<dbReference type="Proteomes" id="UP001497457">
    <property type="component" value="Chromosome 6rd"/>
</dbReference>
<feature type="disulfide bond" evidence="22">
    <location>
        <begin position="161"/>
        <end position="353"/>
    </location>
</feature>
<comment type="subcellular location">
    <subcellularLocation>
        <location evidence="3 23">Secreted</location>
    </subcellularLocation>
</comment>
<feature type="active site" description="Proton acceptor" evidence="18">
    <location>
        <position position="63"/>
    </location>
</feature>
<feature type="binding site" evidence="20">
    <location>
        <position position="67"/>
    </location>
    <ligand>
        <name>Ca(2+)</name>
        <dbReference type="ChEBI" id="CHEBI:29108"/>
        <label>1</label>
    </ligand>
</feature>
<keyword evidence="12 23" id="KW-0560">Oxidoreductase</keyword>
<feature type="binding site" evidence="20">
    <location>
        <position position="116"/>
    </location>
    <ligand>
        <name>Ca(2+)</name>
        <dbReference type="ChEBI" id="CHEBI:29108"/>
        <label>1</label>
    </ligand>
</feature>
<feature type="chain" id="PRO_5044524906" description="Peroxidase" evidence="23">
    <location>
        <begin position="22"/>
        <end position="357"/>
    </location>
</feature>
<evidence type="ECO:0000256" key="13">
    <source>
        <dbReference type="ARBA" id="ARBA00023004"/>
    </source>
</evidence>
<dbReference type="PANTHER" id="PTHR31388">
    <property type="entry name" value="PEROXIDASE 72-RELATED"/>
    <property type="match status" value="1"/>
</dbReference>
<feature type="binding site" evidence="20">
    <location>
        <position position="277"/>
    </location>
    <ligand>
        <name>Ca(2+)</name>
        <dbReference type="ChEBI" id="CHEBI:29108"/>
        <label>2</label>
    </ligand>
</feature>
<reference evidence="26" key="1">
    <citation type="submission" date="2024-06" db="EMBL/GenBank/DDBJ databases">
        <authorList>
            <person name="Ryan C."/>
        </authorList>
    </citation>
    <scope>NUCLEOTIDE SEQUENCE [LARGE SCALE GENOMIC DNA]</scope>
</reference>
<keyword evidence="14 22" id="KW-1015">Disulfide bond</keyword>
<sequence>MASASCLSLLLLAVLASSASAQLSSTFYDTSCPNALSTIKSVVNAAVAQEARMGASLLRLHFHDCFVQASHLAYQILQSSFMHAYIYICNIGICMHMQGLLLSSNINPLFQGCDASVLLADTATFTGEQGAGPNAGSLRGFSVIDNIKTQVEAVCPQTVSCADILAVAARDSVVALGGPSWTVLLGRRDSTTASLSQANTDLPAPTSSLSQLLTAFNNKNLNPTDMVALSGAHTIGQAQCQNFRDHITESNINPTFAASLRTNCPASGGDTNLAPLDTTTPNTFDNAYYNNLMSQKGLLHSDQELFNNGSADNTVMNFASNAAAFSSAFTTAMVKMGNISPLTGTQGQIRLSCSKVN</sequence>
<dbReference type="Gene3D" id="1.10.520.10">
    <property type="match status" value="2"/>
</dbReference>
<evidence type="ECO:0000256" key="19">
    <source>
        <dbReference type="PIRSR" id="PIRSR600823-2"/>
    </source>
</evidence>
<dbReference type="CDD" id="cd00693">
    <property type="entry name" value="secretory_peroxidase"/>
    <property type="match status" value="1"/>
</dbReference>
<comment type="cofactor">
    <cofactor evidence="20 23">
        <name>Ca(2+)</name>
        <dbReference type="ChEBI" id="CHEBI:29108"/>
    </cofactor>
    <text evidence="20 23">Binds 2 calcium ions per subunit.</text>
</comment>
<feature type="binding site" evidence="20">
    <location>
        <position position="128"/>
    </location>
    <ligand>
        <name>Ca(2+)</name>
        <dbReference type="ChEBI" id="CHEBI:29108"/>
        <label>1</label>
    </ligand>
</feature>
<dbReference type="PROSITE" id="PS50873">
    <property type="entry name" value="PEROXIDASE_4"/>
    <property type="match status" value="1"/>
</dbReference>
<evidence type="ECO:0000256" key="1">
    <source>
        <dbReference type="ARBA" id="ARBA00000189"/>
    </source>
</evidence>
<feature type="binding site" evidence="20">
    <location>
        <position position="64"/>
    </location>
    <ligand>
        <name>Ca(2+)</name>
        <dbReference type="ChEBI" id="CHEBI:29108"/>
        <label>1</label>
    </ligand>
</feature>
<feature type="disulfide bond" evidence="22">
    <location>
        <begin position="240"/>
        <end position="264"/>
    </location>
</feature>
<evidence type="ECO:0000313" key="26">
    <source>
        <dbReference type="Proteomes" id="UP001497457"/>
    </source>
</evidence>
<feature type="site" description="Transition state stabilizer" evidence="21">
    <location>
        <position position="59"/>
    </location>
</feature>
<evidence type="ECO:0000256" key="11">
    <source>
        <dbReference type="ARBA" id="ARBA00022837"/>
    </source>
</evidence>
<dbReference type="InterPro" id="IPR019793">
    <property type="entry name" value="Peroxidases_heam-ligand_BS"/>
</dbReference>
<keyword evidence="16" id="KW-0873">Pyrrolidone carboxylic acid</keyword>
<dbReference type="GO" id="GO:0140825">
    <property type="term" value="F:lactoperoxidase activity"/>
    <property type="evidence" value="ECO:0007669"/>
    <property type="project" value="UniProtKB-EC"/>
</dbReference>
<evidence type="ECO:0000256" key="21">
    <source>
        <dbReference type="PIRSR" id="PIRSR600823-4"/>
    </source>
</evidence>
<evidence type="ECO:0000259" key="24">
    <source>
        <dbReference type="PROSITE" id="PS50873"/>
    </source>
</evidence>
<gene>
    <name evidence="25" type="ORF">URODEC1_LOCUS103234</name>
</gene>
<evidence type="ECO:0000256" key="2">
    <source>
        <dbReference type="ARBA" id="ARBA00002322"/>
    </source>
</evidence>
<dbReference type="Pfam" id="PF00141">
    <property type="entry name" value="peroxidase"/>
    <property type="match status" value="1"/>
</dbReference>
<dbReference type="InterPro" id="IPR000823">
    <property type="entry name" value="Peroxidase_pln"/>
</dbReference>
<dbReference type="PANTHER" id="PTHR31388:SF13">
    <property type="entry name" value="PEROXIDASE 2"/>
    <property type="match status" value="1"/>
</dbReference>
<evidence type="ECO:0000256" key="6">
    <source>
        <dbReference type="ARBA" id="ARBA00022525"/>
    </source>
</evidence>
<comment type="similarity">
    <text evidence="23">Belongs to the peroxidase family. Classical plant (class III) peroxidase subfamily.</text>
</comment>
<feature type="binding site" evidence="20">
    <location>
        <position position="285"/>
    </location>
    <ligand>
        <name>Ca(2+)</name>
        <dbReference type="ChEBI" id="CHEBI:29108"/>
        <label>2</label>
    </ligand>
</feature>
<evidence type="ECO:0000256" key="5">
    <source>
        <dbReference type="ARBA" id="ARBA00012313"/>
    </source>
</evidence>
<dbReference type="PRINTS" id="PR00458">
    <property type="entry name" value="PEROXIDASE"/>
</dbReference>
<comment type="catalytic activity">
    <reaction evidence="1 23">
        <text>2 a phenolic donor + H2O2 = 2 a phenolic radical donor + 2 H2O</text>
        <dbReference type="Rhea" id="RHEA:56136"/>
        <dbReference type="ChEBI" id="CHEBI:15377"/>
        <dbReference type="ChEBI" id="CHEBI:16240"/>
        <dbReference type="ChEBI" id="CHEBI:139520"/>
        <dbReference type="ChEBI" id="CHEBI:139521"/>
        <dbReference type="EC" id="1.11.1.7"/>
    </reaction>
</comment>
<evidence type="ECO:0000256" key="16">
    <source>
        <dbReference type="ARBA" id="ARBA00023283"/>
    </source>
</evidence>
<dbReference type="PROSITE" id="PS00435">
    <property type="entry name" value="PEROXIDASE_1"/>
    <property type="match status" value="1"/>
</dbReference>
<keyword evidence="6 23" id="KW-0964">Secreted</keyword>
<dbReference type="GO" id="GO:0020037">
    <property type="term" value="F:heme binding"/>
    <property type="evidence" value="ECO:0007669"/>
    <property type="project" value="UniProtKB-UniRule"/>
</dbReference>
<evidence type="ECO:0000256" key="20">
    <source>
        <dbReference type="PIRSR" id="PIRSR600823-3"/>
    </source>
</evidence>
<feature type="signal peptide" evidence="23">
    <location>
        <begin position="1"/>
        <end position="21"/>
    </location>
</feature>
<feature type="binding site" evidence="20">
    <location>
        <position position="114"/>
    </location>
    <ligand>
        <name>Ca(2+)</name>
        <dbReference type="ChEBI" id="CHEBI:29108"/>
        <label>1</label>
    </ligand>
</feature>
<evidence type="ECO:0000256" key="10">
    <source>
        <dbReference type="ARBA" id="ARBA00022729"/>
    </source>
</evidence>
<keyword evidence="9 20" id="KW-0479">Metal-binding</keyword>
<keyword evidence="10 23" id="KW-0732">Signal</keyword>
<feature type="domain" description="Plant heme peroxidase family profile" evidence="24">
    <location>
        <begin position="22"/>
        <end position="357"/>
    </location>
</feature>
<name>A0ABC9FAG2_9POAL</name>
<protein>
    <recommendedName>
        <fullName evidence="5 23">Peroxidase</fullName>
        <ecNumber evidence="5 23">1.11.1.7</ecNumber>
    </recommendedName>
</protein>
<evidence type="ECO:0000313" key="25">
    <source>
        <dbReference type="EMBL" id="CAL5071179.1"/>
    </source>
</evidence>
<comment type="cofactor">
    <cofactor evidence="20 23">
        <name>heme b</name>
        <dbReference type="ChEBI" id="CHEBI:60344"/>
    </cofactor>
    <text evidence="20 23">Binds 1 heme b (iron(II)-protoporphyrin IX) group per subunit.</text>
</comment>